<feature type="domain" description="Flagellar motor switch protein FliN-like C-terminal" evidence="6">
    <location>
        <begin position="212"/>
        <end position="269"/>
    </location>
</feature>
<evidence type="ECO:0000259" key="6">
    <source>
        <dbReference type="Pfam" id="PF01052"/>
    </source>
</evidence>
<accession>A0A937X3J0</accession>
<keyword evidence="7" id="KW-0282">Flagellum</keyword>
<evidence type="ECO:0000256" key="3">
    <source>
        <dbReference type="ARBA" id="ARBA00022500"/>
    </source>
</evidence>
<keyword evidence="4" id="KW-0283">Flagellar rotation</keyword>
<evidence type="ECO:0000256" key="2">
    <source>
        <dbReference type="ARBA" id="ARBA00022475"/>
    </source>
</evidence>
<comment type="caution">
    <text evidence="7">The sequence shown here is derived from an EMBL/GenBank/DDBJ whole genome shotgun (WGS) entry which is preliminary data.</text>
</comment>
<organism evidence="7 8">
    <name type="scientific">Candidatus Tanganyikabacteria bacterium</name>
    <dbReference type="NCBI Taxonomy" id="2961651"/>
    <lineage>
        <taxon>Bacteria</taxon>
        <taxon>Bacillati</taxon>
        <taxon>Candidatus Sericytochromatia</taxon>
        <taxon>Candidatus Tanganyikabacteria</taxon>
    </lineage>
</organism>
<dbReference type="Gene3D" id="3.40.1550.10">
    <property type="entry name" value="CheC-like"/>
    <property type="match status" value="1"/>
</dbReference>
<evidence type="ECO:0000313" key="8">
    <source>
        <dbReference type="Proteomes" id="UP000703893"/>
    </source>
</evidence>
<evidence type="ECO:0000256" key="5">
    <source>
        <dbReference type="ARBA" id="ARBA00023136"/>
    </source>
</evidence>
<dbReference type="InterPro" id="IPR028976">
    <property type="entry name" value="CheC-like_sf"/>
</dbReference>
<dbReference type="GO" id="GO:0006935">
    <property type="term" value="P:chemotaxis"/>
    <property type="evidence" value="ECO:0007669"/>
    <property type="project" value="UniProtKB-KW"/>
</dbReference>
<dbReference type="InterPro" id="IPR036429">
    <property type="entry name" value="SpoA-like_sf"/>
</dbReference>
<dbReference type="Gene3D" id="2.30.330.10">
    <property type="entry name" value="SpoA-like"/>
    <property type="match status" value="1"/>
</dbReference>
<proteinExistence type="predicted"/>
<dbReference type="Proteomes" id="UP000703893">
    <property type="component" value="Unassembled WGS sequence"/>
</dbReference>
<evidence type="ECO:0000313" key="7">
    <source>
        <dbReference type="EMBL" id="MBM3274132.1"/>
    </source>
</evidence>
<keyword evidence="5" id="KW-0472">Membrane</keyword>
<keyword evidence="2" id="KW-1003">Cell membrane</keyword>
<comment type="subcellular location">
    <subcellularLocation>
        <location evidence="1">Cell membrane</location>
        <topology evidence="1">Peripheral membrane protein</topology>
    </subcellularLocation>
</comment>
<reference evidence="7 8" key="1">
    <citation type="submission" date="2019-03" db="EMBL/GenBank/DDBJ databases">
        <title>Lake Tanganyika Metagenome-Assembled Genomes (MAGs).</title>
        <authorList>
            <person name="Tran P."/>
        </authorList>
    </citation>
    <scope>NUCLEOTIDE SEQUENCE [LARGE SCALE GENOMIC DNA]</scope>
    <source>
        <strain evidence="7">K_DeepCast_65m_m2_236</strain>
    </source>
</reference>
<keyword evidence="3" id="KW-0145">Chemotaxis</keyword>
<dbReference type="SUPFAM" id="SSF101801">
    <property type="entry name" value="Surface presentation of antigens (SPOA)"/>
    <property type="match status" value="1"/>
</dbReference>
<dbReference type="InterPro" id="IPR001543">
    <property type="entry name" value="FliN-like_C"/>
</dbReference>
<keyword evidence="7" id="KW-0966">Cell projection</keyword>
<evidence type="ECO:0000256" key="4">
    <source>
        <dbReference type="ARBA" id="ARBA00022779"/>
    </source>
</evidence>
<dbReference type="Pfam" id="PF01052">
    <property type="entry name" value="FliMN_C"/>
    <property type="match status" value="1"/>
</dbReference>
<protein>
    <submittedName>
        <fullName evidence="7">FliM/FliN family flagellar motor switch protein</fullName>
    </submittedName>
</protein>
<sequence length="285" mass="31008">MEDLGLGGSSAQYRALYYLGSQMAMALTEFVDEEGTTPQATWTVTTVDLQPYSQMAERFTEDAIWGIIQFTETPGGAFLLVQNDAARTLLGLPQNRPFAFDENEDGLFNFLSRVSDLYGQTWSDIAVLEPQLGLFPMAPEIDELHEVFMGLSPSTPLVVTAFRVNVPGQPLARVTLAIPQPYLIPLAQSLEAAAEMTYLNGKDDAIEERLDHLGDVPVPIQVTLGSTQMALADLQNLEEEDLIVLDQPVGSPLPCDLGGARIWVKPGTSPDGLRRAVQVVSLGSE</sequence>
<dbReference type="AlphaFoldDB" id="A0A937X3J0"/>
<evidence type="ECO:0000256" key="1">
    <source>
        <dbReference type="ARBA" id="ARBA00004202"/>
    </source>
</evidence>
<gene>
    <name evidence="7" type="ORF">FJZ00_03200</name>
</gene>
<name>A0A937X3J0_9BACT</name>
<dbReference type="EMBL" id="VGJX01000130">
    <property type="protein sequence ID" value="MBM3274132.1"/>
    <property type="molecule type" value="Genomic_DNA"/>
</dbReference>
<keyword evidence="7" id="KW-0969">Cilium</keyword>
<dbReference type="GO" id="GO:0097588">
    <property type="term" value="P:archaeal or bacterial-type flagellum-dependent cell motility"/>
    <property type="evidence" value="ECO:0007669"/>
    <property type="project" value="UniProtKB-KW"/>
</dbReference>
<dbReference type="GO" id="GO:0005886">
    <property type="term" value="C:plasma membrane"/>
    <property type="evidence" value="ECO:0007669"/>
    <property type="project" value="UniProtKB-SubCell"/>
</dbReference>